<evidence type="ECO:0000256" key="2">
    <source>
        <dbReference type="ARBA" id="ARBA00022737"/>
    </source>
</evidence>
<feature type="repeat" description="PPR" evidence="3">
    <location>
        <begin position="9"/>
        <end position="43"/>
    </location>
</feature>
<dbReference type="EMBL" id="JBBPBN010000036">
    <property type="protein sequence ID" value="KAK9001254.1"/>
    <property type="molecule type" value="Genomic_DNA"/>
</dbReference>
<reference evidence="5 6" key="1">
    <citation type="journal article" date="2024" name="G3 (Bethesda)">
        <title>Genome assembly of Hibiscus sabdariffa L. provides insights into metabolisms of medicinal natural products.</title>
        <authorList>
            <person name="Kim T."/>
        </authorList>
    </citation>
    <scope>NUCLEOTIDE SEQUENCE [LARGE SCALE GENOMIC DNA]</scope>
    <source>
        <strain evidence="5">TK-2024</strain>
        <tissue evidence="5">Old leaves</tissue>
    </source>
</reference>
<evidence type="ECO:0000313" key="5">
    <source>
        <dbReference type="EMBL" id="KAK9001254.1"/>
    </source>
</evidence>
<dbReference type="Gene3D" id="1.25.40.10">
    <property type="entry name" value="Tetratricopeptide repeat domain"/>
    <property type="match status" value="1"/>
</dbReference>
<dbReference type="InterPro" id="IPR011990">
    <property type="entry name" value="TPR-like_helical_dom_sf"/>
</dbReference>
<evidence type="ECO:0008006" key="7">
    <source>
        <dbReference type="Google" id="ProtNLM"/>
    </source>
</evidence>
<dbReference type="NCBIfam" id="TIGR00756">
    <property type="entry name" value="PPR"/>
    <property type="match status" value="1"/>
</dbReference>
<sequence length="101" mass="11630">MDHNGVKPTGFTYRLMIRMYCALGEMNRARGVFDSMANEGFALDLTAFKMLINGYVKSKRKEETMRLAEEMLQNSKFDPLIDSPKYSKSPCEQNQQHEKGN</sequence>
<dbReference type="PANTHER" id="PTHR47447">
    <property type="entry name" value="OS03G0856100 PROTEIN"/>
    <property type="match status" value="1"/>
</dbReference>
<accession>A0ABR2QL48</accession>
<gene>
    <name evidence="5" type="ORF">V6N11_083042</name>
</gene>
<proteinExistence type="inferred from homology"/>
<keyword evidence="6" id="KW-1185">Reference proteome</keyword>
<comment type="caution">
    <text evidence="5">The sequence shown here is derived from an EMBL/GenBank/DDBJ whole genome shotgun (WGS) entry which is preliminary data.</text>
</comment>
<evidence type="ECO:0000256" key="4">
    <source>
        <dbReference type="SAM" id="MobiDB-lite"/>
    </source>
</evidence>
<dbReference type="PANTHER" id="PTHR47447:SF17">
    <property type="entry name" value="OS12G0638900 PROTEIN"/>
    <property type="match status" value="1"/>
</dbReference>
<keyword evidence="2" id="KW-0677">Repeat</keyword>
<name>A0ABR2QL48_9ROSI</name>
<dbReference type="InterPro" id="IPR002885">
    <property type="entry name" value="PPR_rpt"/>
</dbReference>
<evidence type="ECO:0000256" key="3">
    <source>
        <dbReference type="PROSITE-ProRule" id="PRU00708"/>
    </source>
</evidence>
<dbReference type="PROSITE" id="PS51375">
    <property type="entry name" value="PPR"/>
    <property type="match status" value="1"/>
</dbReference>
<evidence type="ECO:0000256" key="1">
    <source>
        <dbReference type="ARBA" id="ARBA00007626"/>
    </source>
</evidence>
<organism evidence="5 6">
    <name type="scientific">Hibiscus sabdariffa</name>
    <name type="common">roselle</name>
    <dbReference type="NCBI Taxonomy" id="183260"/>
    <lineage>
        <taxon>Eukaryota</taxon>
        <taxon>Viridiplantae</taxon>
        <taxon>Streptophyta</taxon>
        <taxon>Embryophyta</taxon>
        <taxon>Tracheophyta</taxon>
        <taxon>Spermatophyta</taxon>
        <taxon>Magnoliopsida</taxon>
        <taxon>eudicotyledons</taxon>
        <taxon>Gunneridae</taxon>
        <taxon>Pentapetalae</taxon>
        <taxon>rosids</taxon>
        <taxon>malvids</taxon>
        <taxon>Malvales</taxon>
        <taxon>Malvaceae</taxon>
        <taxon>Malvoideae</taxon>
        <taxon>Hibiscus</taxon>
    </lineage>
</organism>
<protein>
    <recommendedName>
        <fullName evidence="7">Pentatricopeptide repeat-containing protein</fullName>
    </recommendedName>
</protein>
<feature type="region of interest" description="Disordered" evidence="4">
    <location>
        <begin position="78"/>
        <end position="101"/>
    </location>
</feature>
<dbReference type="Proteomes" id="UP001396334">
    <property type="component" value="Unassembled WGS sequence"/>
</dbReference>
<dbReference type="Pfam" id="PF13041">
    <property type="entry name" value="PPR_2"/>
    <property type="match status" value="1"/>
</dbReference>
<evidence type="ECO:0000313" key="6">
    <source>
        <dbReference type="Proteomes" id="UP001396334"/>
    </source>
</evidence>
<comment type="similarity">
    <text evidence="1">Belongs to the PPR family. P subfamily.</text>
</comment>